<dbReference type="CDD" id="cd00613">
    <property type="entry name" value="GDC-P"/>
    <property type="match status" value="1"/>
</dbReference>
<dbReference type="Pfam" id="PF02347">
    <property type="entry name" value="GDC-P"/>
    <property type="match status" value="2"/>
</dbReference>
<dbReference type="NCBIfam" id="TIGR00461">
    <property type="entry name" value="gcvP"/>
    <property type="match status" value="1"/>
</dbReference>
<evidence type="ECO:0000256" key="4">
    <source>
        <dbReference type="ARBA" id="ARBA00011690"/>
    </source>
</evidence>
<dbReference type="GO" id="GO:0005829">
    <property type="term" value="C:cytosol"/>
    <property type="evidence" value="ECO:0007669"/>
    <property type="project" value="TreeGrafter"/>
</dbReference>
<evidence type="ECO:0000313" key="14">
    <source>
        <dbReference type="Proteomes" id="UP000198857"/>
    </source>
</evidence>
<evidence type="ECO:0000313" key="13">
    <source>
        <dbReference type="EMBL" id="SFO77357.1"/>
    </source>
</evidence>
<dbReference type="GO" id="GO:0005960">
    <property type="term" value="C:glycine cleavage complex"/>
    <property type="evidence" value="ECO:0007669"/>
    <property type="project" value="TreeGrafter"/>
</dbReference>
<dbReference type="PANTHER" id="PTHR11773">
    <property type="entry name" value="GLYCINE DEHYDROGENASE, DECARBOXYLATING"/>
    <property type="match status" value="1"/>
</dbReference>
<dbReference type="FunFam" id="3.40.640.10:FF:000005">
    <property type="entry name" value="Glycine dehydrogenase (decarboxylating), mitochondrial"/>
    <property type="match status" value="1"/>
</dbReference>
<dbReference type="NCBIfam" id="NF003346">
    <property type="entry name" value="PRK04366.1"/>
    <property type="match status" value="1"/>
</dbReference>
<evidence type="ECO:0000256" key="6">
    <source>
        <dbReference type="ARBA" id="ARBA00023002"/>
    </source>
</evidence>
<evidence type="ECO:0000256" key="2">
    <source>
        <dbReference type="ARBA" id="ARBA00003788"/>
    </source>
</evidence>
<feature type="compositionally biased region" description="Low complexity" evidence="10">
    <location>
        <begin position="960"/>
        <end position="971"/>
    </location>
</feature>
<dbReference type="InterPro" id="IPR015422">
    <property type="entry name" value="PyrdxlP-dep_Trfase_small"/>
</dbReference>
<evidence type="ECO:0000256" key="3">
    <source>
        <dbReference type="ARBA" id="ARBA00010756"/>
    </source>
</evidence>
<accession>A0A1I5JX48</accession>
<dbReference type="STRING" id="1523247.SAMN05660464_1105"/>
<proteinExistence type="inferred from homology"/>
<dbReference type="EC" id="1.4.4.2" evidence="8"/>
<evidence type="ECO:0000256" key="1">
    <source>
        <dbReference type="ARBA" id="ARBA00001933"/>
    </source>
</evidence>
<keyword evidence="5 8" id="KW-0663">Pyridoxal phosphate</keyword>
<dbReference type="AlphaFoldDB" id="A0A1I5JX48"/>
<dbReference type="Gene3D" id="3.40.640.10">
    <property type="entry name" value="Type I PLP-dependent aspartate aminotransferase-like (Major domain)"/>
    <property type="match status" value="2"/>
</dbReference>
<keyword evidence="14" id="KW-1185">Reference proteome</keyword>
<name>A0A1I5JX48_9ACTN</name>
<protein>
    <recommendedName>
        <fullName evidence="8">Glycine dehydrogenase (decarboxylating)</fullName>
        <ecNumber evidence="8">1.4.4.2</ecNumber>
    </recommendedName>
    <alternativeName>
        <fullName evidence="8">Glycine cleavage system P-protein</fullName>
    </alternativeName>
    <alternativeName>
        <fullName evidence="8">Glycine decarboxylase</fullName>
    </alternativeName>
    <alternativeName>
        <fullName evidence="8">Glycine dehydrogenase (aminomethyl-transferring)</fullName>
    </alternativeName>
</protein>
<gene>
    <name evidence="8" type="primary">gcvP</name>
    <name evidence="13" type="ORF">SAMN05660464_1105</name>
</gene>
<evidence type="ECO:0000256" key="5">
    <source>
        <dbReference type="ARBA" id="ARBA00022898"/>
    </source>
</evidence>
<dbReference type="Gene3D" id="3.90.1150.10">
    <property type="entry name" value="Aspartate Aminotransferase, domain 1"/>
    <property type="match status" value="2"/>
</dbReference>
<evidence type="ECO:0000256" key="9">
    <source>
        <dbReference type="PIRSR" id="PIRSR603437-50"/>
    </source>
</evidence>
<dbReference type="GO" id="GO:0004375">
    <property type="term" value="F:glycine dehydrogenase (decarboxylating) activity"/>
    <property type="evidence" value="ECO:0007669"/>
    <property type="project" value="UniProtKB-EC"/>
</dbReference>
<dbReference type="InterPro" id="IPR015421">
    <property type="entry name" value="PyrdxlP-dep_Trfase_major"/>
</dbReference>
<dbReference type="InterPro" id="IPR049315">
    <property type="entry name" value="GDC-P_N"/>
</dbReference>
<dbReference type="InterPro" id="IPR020581">
    <property type="entry name" value="GDC_P"/>
</dbReference>
<evidence type="ECO:0000259" key="12">
    <source>
        <dbReference type="Pfam" id="PF21478"/>
    </source>
</evidence>
<comment type="catalytic activity">
    <reaction evidence="7 8">
        <text>N(6)-[(R)-lipoyl]-L-lysyl-[glycine-cleavage complex H protein] + glycine + H(+) = N(6)-[(R)-S(8)-aminomethyldihydrolipoyl]-L-lysyl-[glycine-cleavage complex H protein] + CO2</text>
        <dbReference type="Rhea" id="RHEA:24304"/>
        <dbReference type="Rhea" id="RHEA-COMP:10494"/>
        <dbReference type="Rhea" id="RHEA-COMP:10495"/>
        <dbReference type="ChEBI" id="CHEBI:15378"/>
        <dbReference type="ChEBI" id="CHEBI:16526"/>
        <dbReference type="ChEBI" id="CHEBI:57305"/>
        <dbReference type="ChEBI" id="CHEBI:83099"/>
        <dbReference type="ChEBI" id="CHEBI:83143"/>
        <dbReference type="EC" id="1.4.4.2"/>
    </reaction>
</comment>
<dbReference type="GO" id="GO:0019464">
    <property type="term" value="P:glycine decarboxylation via glycine cleavage system"/>
    <property type="evidence" value="ECO:0007669"/>
    <property type="project" value="UniProtKB-UniRule"/>
</dbReference>
<evidence type="ECO:0000256" key="8">
    <source>
        <dbReference type="HAMAP-Rule" id="MF_00711"/>
    </source>
</evidence>
<dbReference type="InterPro" id="IPR003437">
    <property type="entry name" value="GcvP"/>
</dbReference>
<dbReference type="Pfam" id="PF21478">
    <property type="entry name" value="GcvP2_C"/>
    <property type="match status" value="1"/>
</dbReference>
<dbReference type="RefSeq" id="WP_091107499.1">
    <property type="nucleotide sequence ID" value="NZ_FOWQ01000001.1"/>
</dbReference>
<dbReference type="EMBL" id="FOWQ01000001">
    <property type="protein sequence ID" value="SFO77357.1"/>
    <property type="molecule type" value="Genomic_DNA"/>
</dbReference>
<dbReference type="PANTHER" id="PTHR11773:SF1">
    <property type="entry name" value="GLYCINE DEHYDROGENASE (DECARBOXYLATING), MITOCHONDRIAL"/>
    <property type="match status" value="1"/>
</dbReference>
<feature type="domain" description="Glycine cleavage system P-protein N-terminal" evidence="11">
    <location>
        <begin position="467"/>
        <end position="743"/>
    </location>
</feature>
<feature type="region of interest" description="Disordered" evidence="10">
    <location>
        <begin position="958"/>
        <end position="997"/>
    </location>
</feature>
<dbReference type="OrthoDB" id="9801272at2"/>
<organism evidence="13 14">
    <name type="scientific">Geodermatophilus dictyosporus</name>
    <dbReference type="NCBI Taxonomy" id="1523247"/>
    <lineage>
        <taxon>Bacteria</taxon>
        <taxon>Bacillati</taxon>
        <taxon>Actinomycetota</taxon>
        <taxon>Actinomycetes</taxon>
        <taxon>Geodermatophilales</taxon>
        <taxon>Geodermatophilaceae</taxon>
        <taxon>Geodermatophilus</taxon>
    </lineage>
</organism>
<reference evidence="14" key="1">
    <citation type="submission" date="2016-10" db="EMBL/GenBank/DDBJ databases">
        <authorList>
            <person name="Varghese N."/>
            <person name="Submissions S."/>
        </authorList>
    </citation>
    <scope>NUCLEOTIDE SEQUENCE [LARGE SCALE GENOMIC DNA]</scope>
    <source>
        <strain evidence="14">DSM 44208</strain>
    </source>
</reference>
<feature type="domain" description="Glycine cleavage system P-protein N-terminal" evidence="11">
    <location>
        <begin position="24"/>
        <end position="451"/>
    </location>
</feature>
<dbReference type="SUPFAM" id="SSF53383">
    <property type="entry name" value="PLP-dependent transferases"/>
    <property type="match status" value="2"/>
</dbReference>
<evidence type="ECO:0000256" key="10">
    <source>
        <dbReference type="SAM" id="MobiDB-lite"/>
    </source>
</evidence>
<sequence>MADAAAGPLPSLSALSPAGSFAARHIGPRADETAAMLETVGYDSLQSLVDATVPEVVRDRDELSLPPAADEAAVLAELRERAAANEVSVPMIGLGYSGTVTPAVIQRTILENPSWYTAYTPYQPEISQGRLEALLNFQTMVADLTGLPVAGASMLDEATAAAEAMTLVRRAGRARSGAVFVVDADTLPQTLAVLETRAEPLGIGLHVADLSQGWPADLPEAGAFGVLVSYPGASGAVRDHRALAEAAHAAGAAVVVAADVLALTLLEAPGEWGADVACGSTQRFGVPLGYGGPHAGYLSVREGLARQLPGRLVGVSVDADGDVAYRLALQTREQHIRREKATSNICTAQVLLAVMAGTYAVYHGPEGLTAIAARVHRSALALAGWLRAGGVEVVHDAFFDTVQARVPGRADEVVAAAAARRIDLRRVDADTVAVACDETTTPEVLRQVAAAFGVAADGSALDDDGPDALPDALRRRTPFLTHPVFSAHRSETALMRYLRSLSDKDLALDRTMIPLGSCTMKLNSAVEMAAITWPEFAGLHPFAPAGRARGYRQLIDELCTWLAEITGYAAVSVQPNAGSQGEFAGLLAIRGYHRSRGEEHRDVCLIPSSAHGTNAASAVMAGMRVVVVACDEAGNVDLADLRAKVDQHAGRLAAIMVTYPSTHGVFETDIRDICAAVHDAGGQVYVDGANLNAMVGLARPGRFGSDVSHLNLHKTFCIPHGGGGPGVGPIGVREHLVPFLPGHPLVDTGGRGPAVSGAPWGSAGILPISWAYLRLMGPDGLTRATEHAVLGANYLAARLREHYPVLYTGAGGLVAHECILDIRPLTRATGITNDDIAKRLVDFGFHAPTMSFPVAGTLMVEPTESEDKDELDRFVEAMVTIRGEIGKVASGEYDREDNPLRNAPHTLKMLAGDWDRPYPRSAAVFPVPSLTTRGYLSPVRRIDQAFGDRNLVCSCPPPEAFADPEPAQAPQTHVPDRGEGAPDDLGTAADVVGAGQA</sequence>
<evidence type="ECO:0000259" key="11">
    <source>
        <dbReference type="Pfam" id="PF02347"/>
    </source>
</evidence>
<comment type="similarity">
    <text evidence="3 8">Belongs to the GcvP family.</text>
</comment>
<dbReference type="Proteomes" id="UP000198857">
    <property type="component" value="Unassembled WGS sequence"/>
</dbReference>
<feature type="domain" description="Glycine dehydrogenase C-terminal" evidence="12">
    <location>
        <begin position="784"/>
        <end position="905"/>
    </location>
</feature>
<dbReference type="GO" id="GO:0030170">
    <property type="term" value="F:pyridoxal phosphate binding"/>
    <property type="evidence" value="ECO:0007669"/>
    <property type="project" value="TreeGrafter"/>
</dbReference>
<comment type="cofactor">
    <cofactor evidence="1 8 9">
        <name>pyridoxal 5'-phosphate</name>
        <dbReference type="ChEBI" id="CHEBI:597326"/>
    </cofactor>
</comment>
<dbReference type="GO" id="GO:0016594">
    <property type="term" value="F:glycine binding"/>
    <property type="evidence" value="ECO:0007669"/>
    <property type="project" value="TreeGrafter"/>
</dbReference>
<dbReference type="FunFam" id="3.40.640.10:FF:000007">
    <property type="entry name" value="glycine dehydrogenase (Decarboxylating), mitochondrial"/>
    <property type="match status" value="1"/>
</dbReference>
<dbReference type="InterPro" id="IPR015424">
    <property type="entry name" value="PyrdxlP-dep_Trfase"/>
</dbReference>
<dbReference type="FunFam" id="3.90.1150.10:FF:000007">
    <property type="entry name" value="Glycine dehydrogenase (decarboxylating), mitochondrial"/>
    <property type="match status" value="1"/>
</dbReference>
<comment type="subunit">
    <text evidence="4 8">The glycine cleavage system is composed of four proteins: P, T, L and H.</text>
</comment>
<dbReference type="InterPro" id="IPR049316">
    <property type="entry name" value="GDC-P_C"/>
</dbReference>
<evidence type="ECO:0000256" key="7">
    <source>
        <dbReference type="ARBA" id="ARBA00049026"/>
    </source>
</evidence>
<dbReference type="HAMAP" id="MF_00711">
    <property type="entry name" value="GcvP"/>
    <property type="match status" value="1"/>
</dbReference>
<feature type="modified residue" description="N6-(pyridoxal phosphate)lysine" evidence="8 9">
    <location>
        <position position="714"/>
    </location>
</feature>
<comment type="function">
    <text evidence="2 8">The glycine cleavage system catalyzes the degradation of glycine. The P protein binds the alpha-amino group of glycine through its pyridoxal phosphate cofactor; CO(2) is released and the remaining methylamine moiety is then transferred to the lipoamide cofactor of the H protein.</text>
</comment>
<keyword evidence="6 8" id="KW-0560">Oxidoreductase</keyword>